<dbReference type="InterPro" id="IPR007492">
    <property type="entry name" value="LytTR_DNA-bd_dom"/>
</dbReference>
<dbReference type="Gene3D" id="2.40.50.1020">
    <property type="entry name" value="LytTr DNA-binding domain"/>
    <property type="match status" value="1"/>
</dbReference>
<keyword evidence="2" id="KW-0597">Phosphoprotein</keyword>
<dbReference type="EMBL" id="SMDR01000005">
    <property type="protein sequence ID" value="TNJ32698.1"/>
    <property type="molecule type" value="Genomic_DNA"/>
</dbReference>
<dbReference type="PROSITE" id="PS50930">
    <property type="entry name" value="HTH_LYTTR"/>
    <property type="match status" value="1"/>
</dbReference>
<dbReference type="PANTHER" id="PTHR37299:SF1">
    <property type="entry name" value="STAGE 0 SPORULATION PROTEIN A HOMOLOG"/>
    <property type="match status" value="1"/>
</dbReference>
<dbReference type="InterPro" id="IPR046947">
    <property type="entry name" value="LytR-like"/>
</dbReference>
<dbReference type="GO" id="GO:0003677">
    <property type="term" value="F:DNA binding"/>
    <property type="evidence" value="ECO:0007669"/>
    <property type="project" value="InterPro"/>
</dbReference>
<dbReference type="InterPro" id="IPR011006">
    <property type="entry name" value="CheY-like_superfamily"/>
</dbReference>
<sequence>MKPLQVAIVDDEPLARARLQRLLAQVAGDSVVVALDCANVDELLAAAPLGPLDVLFLDIRMPGGDGFSALERWPAPRPRVVFVTGYQEHAARAFDVHAVDYLLKPVSADRLRETIDRLRQSLAGADAAGAPMPRPSDTLPLPVGRRIQLVPVDQIDTVEAQGNYLEIRAAERCYVVRRTLASFEAELDPARFMRLHRSLIVRIGAIREIRPVGSGRFRIELHGGGRVQSGRNFRDRVLALVGRQKSPS</sequence>
<organism evidence="5 6">
    <name type="scientific">Arenimonas terrae</name>
    <dbReference type="NCBI Taxonomy" id="2546226"/>
    <lineage>
        <taxon>Bacteria</taxon>
        <taxon>Pseudomonadati</taxon>
        <taxon>Pseudomonadota</taxon>
        <taxon>Gammaproteobacteria</taxon>
        <taxon>Lysobacterales</taxon>
        <taxon>Lysobacteraceae</taxon>
        <taxon>Arenimonas</taxon>
    </lineage>
</organism>
<dbReference type="AlphaFoldDB" id="A0A5C4RNP9"/>
<keyword evidence="6" id="KW-1185">Reference proteome</keyword>
<protein>
    <submittedName>
        <fullName evidence="5">Response regulator transcription factor</fullName>
    </submittedName>
</protein>
<dbReference type="Pfam" id="PF04397">
    <property type="entry name" value="LytTR"/>
    <property type="match status" value="1"/>
</dbReference>
<feature type="modified residue" description="4-aspartylphosphate" evidence="2">
    <location>
        <position position="58"/>
    </location>
</feature>
<evidence type="ECO:0000256" key="1">
    <source>
        <dbReference type="ARBA" id="ARBA00023012"/>
    </source>
</evidence>
<dbReference type="PANTHER" id="PTHR37299">
    <property type="entry name" value="TRANSCRIPTIONAL REGULATOR-RELATED"/>
    <property type="match status" value="1"/>
</dbReference>
<evidence type="ECO:0000259" key="4">
    <source>
        <dbReference type="PROSITE" id="PS50930"/>
    </source>
</evidence>
<dbReference type="SMART" id="SM00448">
    <property type="entry name" value="REC"/>
    <property type="match status" value="1"/>
</dbReference>
<keyword evidence="1" id="KW-0902">Two-component regulatory system</keyword>
<feature type="domain" description="Response regulatory" evidence="3">
    <location>
        <begin position="5"/>
        <end position="119"/>
    </location>
</feature>
<dbReference type="InterPro" id="IPR001789">
    <property type="entry name" value="Sig_transdc_resp-reg_receiver"/>
</dbReference>
<dbReference type="GO" id="GO:0000156">
    <property type="term" value="F:phosphorelay response regulator activity"/>
    <property type="evidence" value="ECO:0007669"/>
    <property type="project" value="InterPro"/>
</dbReference>
<evidence type="ECO:0000313" key="6">
    <source>
        <dbReference type="Proteomes" id="UP000305760"/>
    </source>
</evidence>
<dbReference type="PROSITE" id="PS50110">
    <property type="entry name" value="RESPONSE_REGULATORY"/>
    <property type="match status" value="1"/>
</dbReference>
<dbReference type="RefSeq" id="WP_139450284.1">
    <property type="nucleotide sequence ID" value="NZ_SMDR01000005.1"/>
</dbReference>
<dbReference type="Proteomes" id="UP000305760">
    <property type="component" value="Unassembled WGS sequence"/>
</dbReference>
<evidence type="ECO:0000256" key="2">
    <source>
        <dbReference type="PROSITE-ProRule" id="PRU00169"/>
    </source>
</evidence>
<evidence type="ECO:0000313" key="5">
    <source>
        <dbReference type="EMBL" id="TNJ32698.1"/>
    </source>
</evidence>
<feature type="domain" description="HTH LytTR-type" evidence="4">
    <location>
        <begin position="139"/>
        <end position="243"/>
    </location>
</feature>
<dbReference type="Gene3D" id="3.40.50.2300">
    <property type="match status" value="1"/>
</dbReference>
<accession>A0A5C4RNP9</accession>
<evidence type="ECO:0000259" key="3">
    <source>
        <dbReference type="PROSITE" id="PS50110"/>
    </source>
</evidence>
<reference evidence="5 6" key="1">
    <citation type="submission" date="2019-03" db="EMBL/GenBank/DDBJ databases">
        <title>Arenimonas daejeonensis sp. nov., isolated from compost.</title>
        <authorList>
            <person name="Jeon C.O."/>
        </authorList>
    </citation>
    <scope>NUCLEOTIDE SEQUENCE [LARGE SCALE GENOMIC DNA]</scope>
    <source>
        <strain evidence="5 6">R29</strain>
    </source>
</reference>
<dbReference type="Pfam" id="PF00072">
    <property type="entry name" value="Response_reg"/>
    <property type="match status" value="1"/>
</dbReference>
<proteinExistence type="predicted"/>
<comment type="caution">
    <text evidence="5">The sequence shown here is derived from an EMBL/GenBank/DDBJ whole genome shotgun (WGS) entry which is preliminary data.</text>
</comment>
<dbReference type="SMART" id="SM00850">
    <property type="entry name" value="LytTR"/>
    <property type="match status" value="1"/>
</dbReference>
<gene>
    <name evidence="5" type="ORF">E1B00_14965</name>
</gene>
<dbReference type="SUPFAM" id="SSF52172">
    <property type="entry name" value="CheY-like"/>
    <property type="match status" value="1"/>
</dbReference>
<dbReference type="OrthoDB" id="236568at2"/>
<name>A0A5C4RNP9_9GAMM</name>